<name>A0ABD6DPQ3_9EURY</name>
<dbReference type="AlphaFoldDB" id="A0ABD6DPQ3"/>
<feature type="compositionally biased region" description="Basic and acidic residues" evidence="1">
    <location>
        <begin position="9"/>
        <end position="24"/>
    </location>
</feature>
<evidence type="ECO:0000313" key="3">
    <source>
        <dbReference type="Proteomes" id="UP001597034"/>
    </source>
</evidence>
<protein>
    <submittedName>
        <fullName evidence="2">Uncharacterized protein</fullName>
    </submittedName>
</protein>
<comment type="caution">
    <text evidence="2">The sequence shown here is derived from an EMBL/GenBank/DDBJ whole genome shotgun (WGS) entry which is preliminary data.</text>
</comment>
<evidence type="ECO:0000256" key="1">
    <source>
        <dbReference type="SAM" id="MobiDB-lite"/>
    </source>
</evidence>
<feature type="region of interest" description="Disordered" evidence="1">
    <location>
        <begin position="1"/>
        <end position="37"/>
    </location>
</feature>
<dbReference type="EMBL" id="JBHUDO010000004">
    <property type="protein sequence ID" value="MFD1648032.1"/>
    <property type="molecule type" value="Genomic_DNA"/>
</dbReference>
<proteinExistence type="predicted"/>
<dbReference type="RefSeq" id="WP_256401494.1">
    <property type="nucleotide sequence ID" value="NZ_JANHJR010000004.1"/>
</dbReference>
<organism evidence="2 3">
    <name type="scientific">Haloarchaeobius litoreus</name>
    <dbReference type="NCBI Taxonomy" id="755306"/>
    <lineage>
        <taxon>Archaea</taxon>
        <taxon>Methanobacteriati</taxon>
        <taxon>Methanobacteriota</taxon>
        <taxon>Stenosarchaea group</taxon>
        <taxon>Halobacteria</taxon>
        <taxon>Halobacteriales</taxon>
        <taxon>Halorubellaceae</taxon>
        <taxon>Haloarchaeobius</taxon>
    </lineage>
</organism>
<accession>A0ABD6DPQ3</accession>
<dbReference type="Proteomes" id="UP001597034">
    <property type="component" value="Unassembled WGS sequence"/>
</dbReference>
<sequence>MCSRTKPVGHSEDDSTGPQREHTVAETNQWTKPGWSKATIRNNARDLRILAGQLQGLDEEVFVPDVDHTRSPSTEESQQLTIPFSVAKHEPELLMPFDQMSDVTRGAITSCLDAYFSCFDGDNDDWPMRPVADPT</sequence>
<gene>
    <name evidence="2" type="ORF">ACFSBL_20315</name>
</gene>
<evidence type="ECO:0000313" key="2">
    <source>
        <dbReference type="EMBL" id="MFD1648032.1"/>
    </source>
</evidence>
<reference evidence="2 3" key="1">
    <citation type="journal article" date="2019" name="Int. J. Syst. Evol. Microbiol.">
        <title>The Global Catalogue of Microorganisms (GCM) 10K type strain sequencing project: providing services to taxonomists for standard genome sequencing and annotation.</title>
        <authorList>
            <consortium name="The Broad Institute Genomics Platform"/>
            <consortium name="The Broad Institute Genome Sequencing Center for Infectious Disease"/>
            <person name="Wu L."/>
            <person name="Ma J."/>
        </authorList>
    </citation>
    <scope>NUCLEOTIDE SEQUENCE [LARGE SCALE GENOMIC DNA]</scope>
    <source>
        <strain evidence="2 3">CGMCC 1.10390</strain>
    </source>
</reference>
<keyword evidence="3" id="KW-1185">Reference proteome</keyword>